<name>A0ACC0NNT6_RHOML</name>
<dbReference type="EMBL" id="CM046392">
    <property type="protein sequence ID" value="KAI8554432.1"/>
    <property type="molecule type" value="Genomic_DNA"/>
</dbReference>
<gene>
    <name evidence="1" type="ORF">RHMOL_Rhmol05G0098500</name>
</gene>
<proteinExistence type="predicted"/>
<dbReference type="Proteomes" id="UP001062846">
    <property type="component" value="Chromosome 5"/>
</dbReference>
<evidence type="ECO:0000313" key="2">
    <source>
        <dbReference type="Proteomes" id="UP001062846"/>
    </source>
</evidence>
<keyword evidence="2" id="KW-1185">Reference proteome</keyword>
<sequence length="329" mass="35417">MAASRVPLPLYTFCLSPSTTVAAEPQFLDKLCPVDPPSTKDHSVDHQLTTTLHSDLSSALFSGLSTNPTALTNGFYSFTARRPTRDASYGLFLCRGDLSPADCSDCIVFATKDVATRCPGSKQVIIWYDECMLRYSNVSIFGTLDVSYHSGSTNGAILIEDLDFPSVSRGASNGDSSKKFATKENFSMIRKLYSLAQCTPDLSASNCSNCLSQCTDNLFSNYGGYSYAMYRFPSCNAGFATSPFYSTSTASPHSSPPVLPPRSPPPVLPPHSPPPVLPLPHPPTSNPVWTEITSVKSLQYDLGVIQAATNNLSDENKIGGDGFGPLYKV</sequence>
<evidence type="ECO:0000313" key="1">
    <source>
        <dbReference type="EMBL" id="KAI8554432.1"/>
    </source>
</evidence>
<comment type="caution">
    <text evidence="1">The sequence shown here is derived from an EMBL/GenBank/DDBJ whole genome shotgun (WGS) entry which is preliminary data.</text>
</comment>
<reference evidence="1" key="1">
    <citation type="submission" date="2022-02" db="EMBL/GenBank/DDBJ databases">
        <title>Plant Genome Project.</title>
        <authorList>
            <person name="Zhang R.-G."/>
        </authorList>
    </citation>
    <scope>NUCLEOTIDE SEQUENCE</scope>
    <source>
        <strain evidence="1">AT1</strain>
    </source>
</reference>
<organism evidence="1 2">
    <name type="scientific">Rhododendron molle</name>
    <name type="common">Chinese azalea</name>
    <name type="synonym">Azalea mollis</name>
    <dbReference type="NCBI Taxonomy" id="49168"/>
    <lineage>
        <taxon>Eukaryota</taxon>
        <taxon>Viridiplantae</taxon>
        <taxon>Streptophyta</taxon>
        <taxon>Embryophyta</taxon>
        <taxon>Tracheophyta</taxon>
        <taxon>Spermatophyta</taxon>
        <taxon>Magnoliopsida</taxon>
        <taxon>eudicotyledons</taxon>
        <taxon>Gunneridae</taxon>
        <taxon>Pentapetalae</taxon>
        <taxon>asterids</taxon>
        <taxon>Ericales</taxon>
        <taxon>Ericaceae</taxon>
        <taxon>Ericoideae</taxon>
        <taxon>Rhodoreae</taxon>
        <taxon>Rhododendron</taxon>
    </lineage>
</organism>
<accession>A0ACC0NNT6</accession>
<protein>
    <submittedName>
        <fullName evidence="1">Uncharacterized protein</fullName>
    </submittedName>
</protein>